<reference evidence="3" key="1">
    <citation type="journal article" date="2019" name="Int. J. Syst. Evol. Microbiol.">
        <title>The Global Catalogue of Microorganisms (GCM) 10K type strain sequencing project: providing services to taxonomists for standard genome sequencing and annotation.</title>
        <authorList>
            <consortium name="The Broad Institute Genomics Platform"/>
            <consortium name="The Broad Institute Genome Sequencing Center for Infectious Disease"/>
            <person name="Wu L."/>
            <person name="Ma J."/>
        </authorList>
    </citation>
    <scope>NUCLEOTIDE SEQUENCE [LARGE SCALE GENOMIC DNA]</scope>
    <source>
        <strain evidence="3">JCM 16545</strain>
    </source>
</reference>
<gene>
    <name evidence="2" type="ORF">ACFSKU_16315</name>
</gene>
<dbReference type="EMBL" id="JBHUHV010000053">
    <property type="protein sequence ID" value="MFD2068456.1"/>
    <property type="molecule type" value="Genomic_DNA"/>
</dbReference>
<dbReference type="RefSeq" id="WP_229959517.1">
    <property type="nucleotide sequence ID" value="NZ_JAJJWI010000005.1"/>
</dbReference>
<keyword evidence="3" id="KW-1185">Reference proteome</keyword>
<dbReference type="Gene3D" id="3.40.630.30">
    <property type="match status" value="1"/>
</dbReference>
<accession>A0ABW4X1G9</accession>
<dbReference type="EC" id="2.3.-.-" evidence="2"/>
<proteinExistence type="predicted"/>
<protein>
    <submittedName>
        <fullName evidence="2">GNAT family N-acetyltransferase</fullName>
        <ecNumber evidence="2">2.3.-.-</ecNumber>
    </submittedName>
</protein>
<keyword evidence="2" id="KW-0808">Transferase</keyword>
<dbReference type="InterPro" id="IPR016181">
    <property type="entry name" value="Acyl_CoA_acyltransferase"/>
</dbReference>
<dbReference type="Pfam" id="PF13302">
    <property type="entry name" value="Acetyltransf_3"/>
    <property type="match status" value="1"/>
</dbReference>
<dbReference type="InterPro" id="IPR051531">
    <property type="entry name" value="N-acetyltransferase"/>
</dbReference>
<evidence type="ECO:0000259" key="1">
    <source>
        <dbReference type="PROSITE" id="PS51186"/>
    </source>
</evidence>
<dbReference type="PANTHER" id="PTHR43792">
    <property type="entry name" value="GNAT FAMILY, PUTATIVE (AFU_ORTHOLOGUE AFUA_3G00765)-RELATED-RELATED"/>
    <property type="match status" value="1"/>
</dbReference>
<feature type="domain" description="N-acetyltransferase" evidence="1">
    <location>
        <begin position="10"/>
        <end position="164"/>
    </location>
</feature>
<dbReference type="SUPFAM" id="SSF55729">
    <property type="entry name" value="Acyl-CoA N-acyltransferases (Nat)"/>
    <property type="match status" value="1"/>
</dbReference>
<name>A0ABW4X1G9_9BACT</name>
<dbReference type="InterPro" id="IPR000182">
    <property type="entry name" value="GNAT_dom"/>
</dbReference>
<dbReference type="GO" id="GO:0016746">
    <property type="term" value="F:acyltransferase activity"/>
    <property type="evidence" value="ECO:0007669"/>
    <property type="project" value="UniProtKB-KW"/>
</dbReference>
<organism evidence="2 3">
    <name type="scientific">Pontibacter silvestris</name>
    <dbReference type="NCBI Taxonomy" id="2305183"/>
    <lineage>
        <taxon>Bacteria</taxon>
        <taxon>Pseudomonadati</taxon>
        <taxon>Bacteroidota</taxon>
        <taxon>Cytophagia</taxon>
        <taxon>Cytophagales</taxon>
        <taxon>Hymenobacteraceae</taxon>
        <taxon>Pontibacter</taxon>
    </lineage>
</organism>
<dbReference type="PROSITE" id="PS51186">
    <property type="entry name" value="GNAT"/>
    <property type="match status" value="1"/>
</dbReference>
<dbReference type="PANTHER" id="PTHR43792:SF1">
    <property type="entry name" value="N-ACETYLTRANSFERASE DOMAIN-CONTAINING PROTEIN"/>
    <property type="match status" value="1"/>
</dbReference>
<evidence type="ECO:0000313" key="3">
    <source>
        <dbReference type="Proteomes" id="UP001597369"/>
    </source>
</evidence>
<dbReference type="Proteomes" id="UP001597369">
    <property type="component" value="Unassembled WGS sequence"/>
</dbReference>
<evidence type="ECO:0000313" key="2">
    <source>
        <dbReference type="EMBL" id="MFD2068456.1"/>
    </source>
</evidence>
<keyword evidence="2" id="KW-0012">Acyltransferase</keyword>
<comment type="caution">
    <text evidence="2">The sequence shown here is derived from an EMBL/GenBank/DDBJ whole genome shotgun (WGS) entry which is preliminary data.</text>
</comment>
<sequence length="169" mass="19294">MAEKLSTDRLLLNPLDINDIDFIYELVNLPDWIRFIGNRNVNSKDDAKAYIKKIVGSASTQYWVVRLKGEQKALGIVTFIKRDYLEHHDIGFGFLPQSRNKGYAYEATTAVLAHVRKEASHTLILATAIKENISSIRLLEKLGFQFEKEILIQDKHLQLFSTAADLKFG</sequence>